<comment type="similarity">
    <text evidence="2">Belongs to the CbiQ family.</text>
</comment>
<evidence type="ECO:0000256" key="1">
    <source>
        <dbReference type="ARBA" id="ARBA00004651"/>
    </source>
</evidence>
<dbReference type="EMBL" id="WNKS01000002">
    <property type="protein sequence ID" value="MTV29851.1"/>
    <property type="molecule type" value="Genomic_DNA"/>
</dbReference>
<keyword evidence="4 7" id="KW-0812">Transmembrane</keyword>
<evidence type="ECO:0000313" key="8">
    <source>
        <dbReference type="EMBL" id="MTV29851.1"/>
    </source>
</evidence>
<dbReference type="CDD" id="cd16914">
    <property type="entry name" value="EcfT"/>
    <property type="match status" value="1"/>
</dbReference>
<dbReference type="OrthoDB" id="7688456at2"/>
<comment type="caution">
    <text evidence="8">The sequence shown here is derived from an EMBL/GenBank/DDBJ whole genome shotgun (WGS) entry which is preliminary data.</text>
</comment>
<evidence type="ECO:0000256" key="5">
    <source>
        <dbReference type="ARBA" id="ARBA00022989"/>
    </source>
</evidence>
<name>A0A6N8DKS4_RHOAC</name>
<dbReference type="PANTHER" id="PTHR43723:SF1">
    <property type="entry name" value="COBALT TRANSPORT PROTEIN CBIQ"/>
    <property type="match status" value="1"/>
</dbReference>
<sequence>MSPIDREAHLNRWRQKPLVEKLLLALGMMLLALALKPWPAAALITAVMTGATLIGARVSPRVWLACATAPLGFLTVGVVSLVLRIELNGVSLAPGGIEAAGSLAARSAAGVTCLLFLALTTPTCDLLAGARRVGVPAEIIEVALLMYRFLFILADEVSAMDAAQAARLGHASKGRRLRSLGLVAANLLPRALDRARRMEIGLAARGWRGEMRVLSDRPGTTLRGVSEVAAVLCATAFLGIFA</sequence>
<accession>A0A6N8DKS4</accession>
<gene>
    <name evidence="8" type="primary">cbiQ</name>
    <name evidence="8" type="ORF">GJ654_02445</name>
</gene>
<comment type="subcellular location">
    <subcellularLocation>
        <location evidence="1">Cell membrane</location>
        <topology evidence="1">Multi-pass membrane protein</topology>
    </subcellularLocation>
</comment>
<evidence type="ECO:0000256" key="7">
    <source>
        <dbReference type="SAM" id="Phobius"/>
    </source>
</evidence>
<evidence type="ECO:0000256" key="2">
    <source>
        <dbReference type="ARBA" id="ARBA00008564"/>
    </source>
</evidence>
<dbReference type="AlphaFoldDB" id="A0A6N8DKS4"/>
<dbReference type="InterPro" id="IPR052770">
    <property type="entry name" value="Cobalt_transport_CbiQ"/>
</dbReference>
<reference evidence="8 9" key="1">
    <citation type="submission" date="2019-11" db="EMBL/GenBank/DDBJ databases">
        <title>Whole-genome sequence of a Rhodoblastus acidophilus DSM 142.</title>
        <authorList>
            <person name="Kyndt J.A."/>
            <person name="Meyer T.E."/>
        </authorList>
    </citation>
    <scope>NUCLEOTIDE SEQUENCE [LARGE SCALE GENOMIC DNA]</scope>
    <source>
        <strain evidence="8 9">DSM 142</strain>
    </source>
</reference>
<keyword evidence="3" id="KW-1003">Cell membrane</keyword>
<dbReference type="Pfam" id="PF02361">
    <property type="entry name" value="CbiQ"/>
    <property type="match status" value="1"/>
</dbReference>
<dbReference type="GO" id="GO:0043190">
    <property type="term" value="C:ATP-binding cassette (ABC) transporter complex"/>
    <property type="evidence" value="ECO:0007669"/>
    <property type="project" value="InterPro"/>
</dbReference>
<dbReference type="InterPro" id="IPR003339">
    <property type="entry name" value="ABC/ECF_trnsptr_transmembrane"/>
</dbReference>
<dbReference type="InterPro" id="IPR012809">
    <property type="entry name" value="ECF_CbiQ"/>
</dbReference>
<dbReference type="PANTHER" id="PTHR43723">
    <property type="entry name" value="COBALT TRANSPORT PROTEIN CBIQ"/>
    <property type="match status" value="1"/>
</dbReference>
<evidence type="ECO:0000313" key="9">
    <source>
        <dbReference type="Proteomes" id="UP000439113"/>
    </source>
</evidence>
<dbReference type="Proteomes" id="UP000439113">
    <property type="component" value="Unassembled WGS sequence"/>
</dbReference>
<evidence type="ECO:0000256" key="3">
    <source>
        <dbReference type="ARBA" id="ARBA00022475"/>
    </source>
</evidence>
<evidence type="ECO:0000256" key="4">
    <source>
        <dbReference type="ARBA" id="ARBA00022692"/>
    </source>
</evidence>
<dbReference type="RefSeq" id="WP_155444529.1">
    <property type="nucleotide sequence ID" value="NZ_JAOQNR010000002.1"/>
</dbReference>
<organism evidence="8 9">
    <name type="scientific">Rhodoblastus acidophilus</name>
    <name type="common">Rhodopseudomonas acidophila</name>
    <dbReference type="NCBI Taxonomy" id="1074"/>
    <lineage>
        <taxon>Bacteria</taxon>
        <taxon>Pseudomonadati</taxon>
        <taxon>Pseudomonadota</taxon>
        <taxon>Alphaproteobacteria</taxon>
        <taxon>Hyphomicrobiales</taxon>
        <taxon>Rhodoblastaceae</taxon>
        <taxon>Rhodoblastus</taxon>
    </lineage>
</organism>
<feature type="transmembrane region" description="Helical" evidence="7">
    <location>
        <begin position="62"/>
        <end position="83"/>
    </location>
</feature>
<keyword evidence="5 7" id="KW-1133">Transmembrane helix</keyword>
<proteinExistence type="inferred from homology"/>
<dbReference type="NCBIfam" id="TIGR02454">
    <property type="entry name" value="ECF_T_CbiQ"/>
    <property type="match status" value="1"/>
</dbReference>
<keyword evidence="6 7" id="KW-0472">Membrane</keyword>
<evidence type="ECO:0000256" key="6">
    <source>
        <dbReference type="ARBA" id="ARBA00023136"/>
    </source>
</evidence>
<protein>
    <submittedName>
        <fullName evidence="8">Cobalt ECF transporter T component CbiQ</fullName>
    </submittedName>
</protein>
<dbReference type="GO" id="GO:0006824">
    <property type="term" value="P:cobalt ion transport"/>
    <property type="evidence" value="ECO:0007669"/>
    <property type="project" value="InterPro"/>
</dbReference>